<dbReference type="PANTHER" id="PTHR42986:SF1">
    <property type="entry name" value="BENZALDEHYDE DEHYDROGENASE YFMT"/>
    <property type="match status" value="1"/>
</dbReference>
<dbReference type="RefSeq" id="WP_221524862.1">
    <property type="nucleotide sequence ID" value="NZ_JACHMI010000001.1"/>
</dbReference>
<reference evidence="5 6" key="1">
    <citation type="submission" date="2020-08" db="EMBL/GenBank/DDBJ databases">
        <title>Sequencing the genomes of 1000 actinobacteria strains.</title>
        <authorList>
            <person name="Klenk H.-P."/>
        </authorList>
    </citation>
    <scope>NUCLEOTIDE SEQUENCE [LARGE SCALE GENOMIC DNA]</scope>
    <source>
        <strain evidence="5 6">DSM 43768</strain>
    </source>
</reference>
<protein>
    <submittedName>
        <fullName evidence="5">Acyl-CoA reductase-like NAD-dependent aldehyde dehydrogenase</fullName>
    </submittedName>
</protein>
<organism evidence="5 6">
    <name type="scientific">Nonomuraea rubra</name>
    <dbReference type="NCBI Taxonomy" id="46180"/>
    <lineage>
        <taxon>Bacteria</taxon>
        <taxon>Bacillati</taxon>
        <taxon>Actinomycetota</taxon>
        <taxon>Actinomycetes</taxon>
        <taxon>Streptosporangiales</taxon>
        <taxon>Streptosporangiaceae</taxon>
        <taxon>Nonomuraea</taxon>
    </lineage>
</organism>
<evidence type="ECO:0000256" key="2">
    <source>
        <dbReference type="ARBA" id="ARBA00023002"/>
    </source>
</evidence>
<evidence type="ECO:0000313" key="5">
    <source>
        <dbReference type="EMBL" id="MBB6549411.1"/>
    </source>
</evidence>
<dbReference type="Proteomes" id="UP000565579">
    <property type="component" value="Unassembled WGS sequence"/>
</dbReference>
<dbReference type="AlphaFoldDB" id="A0A7X0NU21"/>
<dbReference type="Pfam" id="PF00171">
    <property type="entry name" value="Aldedh"/>
    <property type="match status" value="1"/>
</dbReference>
<comment type="similarity">
    <text evidence="1">Belongs to the aldehyde dehydrogenase family.</text>
</comment>
<feature type="domain" description="Aldehyde dehydrogenase" evidence="4">
    <location>
        <begin position="73"/>
        <end position="182"/>
    </location>
</feature>
<name>A0A7X0NU21_9ACTN</name>
<keyword evidence="2" id="KW-0560">Oxidoreductase</keyword>
<evidence type="ECO:0000313" key="6">
    <source>
        <dbReference type="Proteomes" id="UP000565579"/>
    </source>
</evidence>
<comment type="caution">
    <text evidence="5">The sequence shown here is derived from an EMBL/GenBank/DDBJ whole genome shotgun (WGS) entry which is preliminary data.</text>
</comment>
<sequence>MLQLSGQNPLIVAGDADLEYAVDAATFGAFVHQGQVCMCARRIYVERPLAEAFAERFAARVAALPTGDPADPATVLTDVPDEAEIAQGETFGPVVVLEPVESAEQAVARANASDFGLVASVITGDGRRGLRLAAALDVGIVHVNDQPVNDEPHMPFGGVKDSGWGRSGTGFAAEEFCELQWVTVRDQDRAFPF</sequence>
<evidence type="ECO:0000256" key="3">
    <source>
        <dbReference type="ARBA" id="ARBA00023027"/>
    </source>
</evidence>
<keyword evidence="3" id="KW-0520">NAD</keyword>
<dbReference type="PROSITE" id="PS00070">
    <property type="entry name" value="ALDEHYDE_DEHYDR_CYS"/>
    <property type="match status" value="1"/>
</dbReference>
<dbReference type="Gene3D" id="3.40.309.10">
    <property type="entry name" value="Aldehyde Dehydrogenase, Chain A, domain 2"/>
    <property type="match status" value="2"/>
</dbReference>
<dbReference type="SUPFAM" id="SSF53720">
    <property type="entry name" value="ALDH-like"/>
    <property type="match status" value="1"/>
</dbReference>
<dbReference type="Gene3D" id="3.40.605.10">
    <property type="entry name" value="Aldehyde Dehydrogenase, Chain A, domain 1"/>
    <property type="match status" value="1"/>
</dbReference>
<proteinExistence type="inferred from homology"/>
<dbReference type="InterPro" id="IPR016163">
    <property type="entry name" value="Ald_DH_C"/>
</dbReference>
<accession>A0A7X0NU21</accession>
<dbReference type="InterPro" id="IPR016160">
    <property type="entry name" value="Ald_DH_CS_CYS"/>
</dbReference>
<dbReference type="InterPro" id="IPR015590">
    <property type="entry name" value="Aldehyde_DH_dom"/>
</dbReference>
<dbReference type="EMBL" id="JACHMI010000001">
    <property type="protein sequence ID" value="MBB6549411.1"/>
    <property type="molecule type" value="Genomic_DNA"/>
</dbReference>
<dbReference type="PANTHER" id="PTHR42986">
    <property type="entry name" value="BENZALDEHYDE DEHYDROGENASE YFMT"/>
    <property type="match status" value="1"/>
</dbReference>
<keyword evidence="6" id="KW-1185">Reference proteome</keyword>
<evidence type="ECO:0000259" key="4">
    <source>
        <dbReference type="Pfam" id="PF00171"/>
    </source>
</evidence>
<dbReference type="GO" id="GO:0016620">
    <property type="term" value="F:oxidoreductase activity, acting on the aldehyde or oxo group of donors, NAD or NADP as acceptor"/>
    <property type="evidence" value="ECO:0007669"/>
    <property type="project" value="InterPro"/>
</dbReference>
<evidence type="ECO:0000256" key="1">
    <source>
        <dbReference type="ARBA" id="ARBA00009986"/>
    </source>
</evidence>
<dbReference type="InterPro" id="IPR016161">
    <property type="entry name" value="Ald_DH/histidinol_DH"/>
</dbReference>
<dbReference type="InterPro" id="IPR016162">
    <property type="entry name" value="Ald_DH_N"/>
</dbReference>
<gene>
    <name evidence="5" type="ORF">HD593_004206</name>
</gene>